<gene>
    <name evidence="8" type="ORF">C9J12_25685</name>
</gene>
<keyword evidence="9" id="KW-1185">Reference proteome</keyword>
<dbReference type="Pfam" id="PF00482">
    <property type="entry name" value="T2SSF"/>
    <property type="match status" value="1"/>
</dbReference>
<evidence type="ECO:0000256" key="4">
    <source>
        <dbReference type="ARBA" id="ARBA00022989"/>
    </source>
</evidence>
<evidence type="ECO:0000313" key="9">
    <source>
        <dbReference type="Proteomes" id="UP000240987"/>
    </source>
</evidence>
<feature type="transmembrane region" description="Helical" evidence="6">
    <location>
        <begin position="116"/>
        <end position="135"/>
    </location>
</feature>
<proteinExistence type="predicted"/>
<protein>
    <recommendedName>
        <fullName evidence="7">Type II secretion system protein GspF domain-containing protein</fullName>
    </recommendedName>
</protein>
<name>A0A2T3J7S7_9GAMM</name>
<feature type="domain" description="Type II secretion system protein GspF" evidence="7">
    <location>
        <begin position="219"/>
        <end position="338"/>
    </location>
</feature>
<dbReference type="RefSeq" id="WP_107245347.1">
    <property type="nucleotide sequence ID" value="NZ_PYMJ01000042.1"/>
</dbReference>
<keyword evidence="5 6" id="KW-0472">Membrane</keyword>
<evidence type="ECO:0000313" key="8">
    <source>
        <dbReference type="EMBL" id="PSU44792.1"/>
    </source>
</evidence>
<organism evidence="8 9">
    <name type="scientific">Photobacterium frigidiphilum</name>
    <dbReference type="NCBI Taxonomy" id="264736"/>
    <lineage>
        <taxon>Bacteria</taxon>
        <taxon>Pseudomonadati</taxon>
        <taxon>Pseudomonadota</taxon>
        <taxon>Gammaproteobacteria</taxon>
        <taxon>Vibrionales</taxon>
        <taxon>Vibrionaceae</taxon>
        <taxon>Photobacterium</taxon>
    </lineage>
</organism>
<dbReference type="Proteomes" id="UP000240987">
    <property type="component" value="Unassembled WGS sequence"/>
</dbReference>
<dbReference type="EMBL" id="PYMJ01000042">
    <property type="protein sequence ID" value="PSU44792.1"/>
    <property type="molecule type" value="Genomic_DNA"/>
</dbReference>
<feature type="transmembrane region" description="Helical" evidence="6">
    <location>
        <begin position="321"/>
        <end position="341"/>
    </location>
</feature>
<dbReference type="Gene3D" id="1.20.81.30">
    <property type="entry name" value="Type II secretion system (T2SS), domain F"/>
    <property type="match status" value="1"/>
</dbReference>
<feature type="transmembrane region" description="Helical" evidence="6">
    <location>
        <begin position="164"/>
        <end position="190"/>
    </location>
</feature>
<reference evidence="8 9" key="1">
    <citation type="submission" date="2018-01" db="EMBL/GenBank/DDBJ databases">
        <title>Whole genome sequencing of Histamine producing bacteria.</title>
        <authorList>
            <person name="Butler K."/>
        </authorList>
    </citation>
    <scope>NUCLEOTIDE SEQUENCE [LARGE SCALE GENOMIC DNA]</scope>
    <source>
        <strain evidence="8 9">JCM 12947</strain>
    </source>
</reference>
<evidence type="ECO:0000256" key="5">
    <source>
        <dbReference type="ARBA" id="ARBA00023136"/>
    </source>
</evidence>
<keyword evidence="4 6" id="KW-1133">Transmembrane helix</keyword>
<dbReference type="GO" id="GO:0005886">
    <property type="term" value="C:plasma membrane"/>
    <property type="evidence" value="ECO:0007669"/>
    <property type="project" value="UniProtKB-SubCell"/>
</dbReference>
<evidence type="ECO:0000256" key="6">
    <source>
        <dbReference type="SAM" id="Phobius"/>
    </source>
</evidence>
<dbReference type="InterPro" id="IPR018076">
    <property type="entry name" value="T2SS_GspF_dom"/>
</dbReference>
<comment type="caution">
    <text evidence="8">The sequence shown here is derived from an EMBL/GenBank/DDBJ whole genome shotgun (WGS) entry which is preliminary data.</text>
</comment>
<keyword evidence="3 6" id="KW-0812">Transmembrane</keyword>
<dbReference type="AlphaFoldDB" id="A0A2T3J7S7"/>
<evidence type="ECO:0000256" key="3">
    <source>
        <dbReference type="ARBA" id="ARBA00022692"/>
    </source>
</evidence>
<comment type="subcellular location">
    <subcellularLocation>
        <location evidence="1">Cell membrane</location>
        <topology evidence="1">Multi-pass membrane protein</topology>
    </subcellularLocation>
</comment>
<sequence length="348" mass="38739">MMRTNTPPKPKKIRRLRPKKQIRLLRNILPLAKANMTQKDIALRLRDYGIKTDIVIGQAALKSIGVGKGFTNGIKPWLDPLAWEALLAGEKIGNWHKGINDALITLRMSDSMGSQLILVMLKPIGIIAAMLAGYMGAHQLFFPKIAALYPIDKWPVLAVNVDQFGGWLLTWGVGLLTLTFPIFTLVLLSLSRLTGPYRQRLDTWPIYRQYRLLQGSTLLRSMGNLSLAGFNLKSAILSSKKNANRYLGFHLDQVRHHLGQGKRNIGDLLDTGLFDPAEQSAIKVLGEKGDYGETLLSSADIIQERLLFEIDIVRNWGTNTLMLIGGLLSFGLIGGIVMLMFDLATNIR</sequence>
<evidence type="ECO:0000256" key="1">
    <source>
        <dbReference type="ARBA" id="ARBA00004651"/>
    </source>
</evidence>
<dbReference type="InterPro" id="IPR042094">
    <property type="entry name" value="T2SS_GspF_sf"/>
</dbReference>
<keyword evidence="2" id="KW-1003">Cell membrane</keyword>
<evidence type="ECO:0000259" key="7">
    <source>
        <dbReference type="Pfam" id="PF00482"/>
    </source>
</evidence>
<evidence type="ECO:0000256" key="2">
    <source>
        <dbReference type="ARBA" id="ARBA00022475"/>
    </source>
</evidence>
<accession>A0A2T3J7S7</accession>
<dbReference type="OrthoDB" id="5895881at2"/>